<gene>
    <name evidence="2" type="ORF">P8C59_004191</name>
</gene>
<keyword evidence="3" id="KW-1185">Reference proteome</keyword>
<protein>
    <submittedName>
        <fullName evidence="2">Uncharacterized protein</fullName>
    </submittedName>
</protein>
<feature type="region of interest" description="Disordered" evidence="1">
    <location>
        <begin position="272"/>
        <end position="307"/>
    </location>
</feature>
<feature type="region of interest" description="Disordered" evidence="1">
    <location>
        <begin position="1"/>
        <end position="21"/>
    </location>
</feature>
<comment type="caution">
    <text evidence="2">The sequence shown here is derived from an EMBL/GenBank/DDBJ whole genome shotgun (WGS) entry which is preliminary data.</text>
</comment>
<feature type="compositionally biased region" description="Polar residues" evidence="1">
    <location>
        <begin position="9"/>
        <end position="21"/>
    </location>
</feature>
<name>A0AAD9MD72_9PEZI</name>
<dbReference type="AlphaFoldDB" id="A0AAD9MD72"/>
<evidence type="ECO:0000313" key="2">
    <source>
        <dbReference type="EMBL" id="KAK2069633.1"/>
    </source>
</evidence>
<evidence type="ECO:0000256" key="1">
    <source>
        <dbReference type="SAM" id="MobiDB-lite"/>
    </source>
</evidence>
<accession>A0AAD9MD72</accession>
<dbReference type="Proteomes" id="UP001217918">
    <property type="component" value="Unassembled WGS sequence"/>
</dbReference>
<proteinExistence type="predicted"/>
<dbReference type="EMBL" id="JAQQPM010000003">
    <property type="protein sequence ID" value="KAK2069633.1"/>
    <property type="molecule type" value="Genomic_DNA"/>
</dbReference>
<feature type="compositionally biased region" description="Acidic residues" evidence="1">
    <location>
        <begin position="130"/>
        <end position="139"/>
    </location>
</feature>
<feature type="region of interest" description="Disordered" evidence="1">
    <location>
        <begin position="114"/>
        <end position="144"/>
    </location>
</feature>
<organism evidence="2 3">
    <name type="scientific">Phyllachora maydis</name>
    <dbReference type="NCBI Taxonomy" id="1825666"/>
    <lineage>
        <taxon>Eukaryota</taxon>
        <taxon>Fungi</taxon>
        <taxon>Dikarya</taxon>
        <taxon>Ascomycota</taxon>
        <taxon>Pezizomycotina</taxon>
        <taxon>Sordariomycetes</taxon>
        <taxon>Sordariomycetidae</taxon>
        <taxon>Phyllachorales</taxon>
        <taxon>Phyllachoraceae</taxon>
        <taxon>Phyllachora</taxon>
    </lineage>
</organism>
<sequence>MGPSRRAVSDQTHPPTTKSPASTVIEALLVETAPQRHKTLRHVRNHIPVRNLSRSYASPTKSAAASMTLNDFLRQRRLNAATSAGNHGASRGSGGRVNTVPGRRARREMWQSGAVPVVVTPDRQSYSGYDSEDEGEDDRGPDLVRAALPRRSFSTRLKRTFAILPIRDESGPGEYGHEDVEFHHPLGRVMPDRRTIRRTPSGNLRVVPHRHSMDSLARRSPPLAYEPASSSSAGVTRSRSYTARGSCADKDVNAGAHVSFGGRKHVRFGRSTSLPGLPPSHPGVADPRFSEVGSAHGGATGERRSSASSLLANLGQRLNISRQIGKRRREKRNQELRQMISGPREVRDGVDDVIRQYGEVRGLPTQQQQERRFTASSLL</sequence>
<feature type="region of interest" description="Disordered" evidence="1">
    <location>
        <begin position="211"/>
        <end position="237"/>
    </location>
</feature>
<evidence type="ECO:0000313" key="3">
    <source>
        <dbReference type="Proteomes" id="UP001217918"/>
    </source>
</evidence>
<feature type="compositionally biased region" description="Low complexity" evidence="1">
    <location>
        <begin position="228"/>
        <end position="237"/>
    </location>
</feature>
<feature type="region of interest" description="Disordered" evidence="1">
    <location>
        <begin position="81"/>
        <end position="100"/>
    </location>
</feature>
<reference evidence="2" key="1">
    <citation type="journal article" date="2023" name="Mol. Plant Microbe Interact.">
        <title>Elucidating the Obligate Nature and Biological Capacity of an Invasive Fungal Corn Pathogen.</title>
        <authorList>
            <person name="MacCready J.S."/>
            <person name="Roggenkamp E.M."/>
            <person name="Gdanetz K."/>
            <person name="Chilvers M.I."/>
        </authorList>
    </citation>
    <scope>NUCLEOTIDE SEQUENCE</scope>
    <source>
        <strain evidence="2">PM02</strain>
    </source>
</reference>